<gene>
    <name evidence="4" type="ORF">RJT34_30724</name>
</gene>
<evidence type="ECO:0000313" key="5">
    <source>
        <dbReference type="Proteomes" id="UP001359559"/>
    </source>
</evidence>
<evidence type="ECO:0000256" key="1">
    <source>
        <dbReference type="ARBA" id="ARBA00022723"/>
    </source>
</evidence>
<dbReference type="InterPro" id="IPR027443">
    <property type="entry name" value="IPNS-like_sf"/>
</dbReference>
<dbReference type="SUPFAM" id="SSF51197">
    <property type="entry name" value="Clavaminate synthase-like"/>
    <property type="match status" value="1"/>
</dbReference>
<comment type="caution">
    <text evidence="4">The sequence shown here is derived from an EMBL/GenBank/DDBJ whole genome shotgun (WGS) entry which is preliminary data.</text>
</comment>
<keyword evidence="5" id="KW-1185">Reference proteome</keyword>
<feature type="domain" description="Non-haem dioxygenase N-terminal" evidence="3">
    <location>
        <begin position="15"/>
        <end position="64"/>
    </location>
</feature>
<reference evidence="4 5" key="1">
    <citation type="submission" date="2024-01" db="EMBL/GenBank/DDBJ databases">
        <title>The genomes of 5 underutilized Papilionoideae crops provide insights into root nodulation and disease resistance.</title>
        <authorList>
            <person name="Yuan L."/>
        </authorList>
    </citation>
    <scope>NUCLEOTIDE SEQUENCE [LARGE SCALE GENOMIC DNA]</scope>
    <source>
        <strain evidence="4">LY-2023</strain>
        <tissue evidence="4">Leaf</tissue>
    </source>
</reference>
<dbReference type="AlphaFoldDB" id="A0AAN9I2W8"/>
<sequence>MVRREKLPWRKSRMLENWGFFELINHGIPYDFMDTMDRLTKEHYRKYMEQRFKELVASKGLEGVQTEVKDMD</sequence>
<dbReference type="Proteomes" id="UP001359559">
    <property type="component" value="Unassembled WGS sequence"/>
</dbReference>
<dbReference type="GO" id="GO:0046872">
    <property type="term" value="F:metal ion binding"/>
    <property type="evidence" value="ECO:0007669"/>
    <property type="project" value="UniProtKB-KW"/>
</dbReference>
<dbReference type="InterPro" id="IPR026992">
    <property type="entry name" value="DIOX_N"/>
</dbReference>
<dbReference type="Pfam" id="PF14226">
    <property type="entry name" value="DIOX_N"/>
    <property type="match status" value="1"/>
</dbReference>
<keyword evidence="1" id="KW-0479">Metal-binding</keyword>
<accession>A0AAN9I2W8</accession>
<dbReference type="Gene3D" id="2.60.120.330">
    <property type="entry name" value="B-lactam Antibiotic, Isopenicillin N Synthase, Chain"/>
    <property type="match status" value="1"/>
</dbReference>
<name>A0AAN9I2W8_CLITE</name>
<proteinExistence type="predicted"/>
<protein>
    <recommendedName>
        <fullName evidence="3">Non-haem dioxygenase N-terminal domain-containing protein</fullName>
    </recommendedName>
</protein>
<keyword evidence="2" id="KW-0408">Iron</keyword>
<evidence type="ECO:0000313" key="4">
    <source>
        <dbReference type="EMBL" id="KAK7263139.1"/>
    </source>
</evidence>
<organism evidence="4 5">
    <name type="scientific">Clitoria ternatea</name>
    <name type="common">Butterfly pea</name>
    <dbReference type="NCBI Taxonomy" id="43366"/>
    <lineage>
        <taxon>Eukaryota</taxon>
        <taxon>Viridiplantae</taxon>
        <taxon>Streptophyta</taxon>
        <taxon>Embryophyta</taxon>
        <taxon>Tracheophyta</taxon>
        <taxon>Spermatophyta</taxon>
        <taxon>Magnoliopsida</taxon>
        <taxon>eudicotyledons</taxon>
        <taxon>Gunneridae</taxon>
        <taxon>Pentapetalae</taxon>
        <taxon>rosids</taxon>
        <taxon>fabids</taxon>
        <taxon>Fabales</taxon>
        <taxon>Fabaceae</taxon>
        <taxon>Papilionoideae</taxon>
        <taxon>50 kb inversion clade</taxon>
        <taxon>NPAAA clade</taxon>
        <taxon>indigoferoid/millettioid clade</taxon>
        <taxon>Phaseoleae</taxon>
        <taxon>Clitoria</taxon>
    </lineage>
</organism>
<evidence type="ECO:0000256" key="2">
    <source>
        <dbReference type="ARBA" id="ARBA00023004"/>
    </source>
</evidence>
<dbReference type="EMBL" id="JAYKXN010000008">
    <property type="protein sequence ID" value="KAK7263139.1"/>
    <property type="molecule type" value="Genomic_DNA"/>
</dbReference>
<evidence type="ECO:0000259" key="3">
    <source>
        <dbReference type="Pfam" id="PF14226"/>
    </source>
</evidence>